<evidence type="ECO:0008006" key="3">
    <source>
        <dbReference type="Google" id="ProtNLM"/>
    </source>
</evidence>
<evidence type="ECO:0000313" key="2">
    <source>
        <dbReference type="Proteomes" id="UP000015103"/>
    </source>
</evidence>
<organism evidence="1 2">
    <name type="scientific">Rhodnius prolixus</name>
    <name type="common">Triatomid bug</name>
    <dbReference type="NCBI Taxonomy" id="13249"/>
    <lineage>
        <taxon>Eukaryota</taxon>
        <taxon>Metazoa</taxon>
        <taxon>Ecdysozoa</taxon>
        <taxon>Arthropoda</taxon>
        <taxon>Hexapoda</taxon>
        <taxon>Insecta</taxon>
        <taxon>Pterygota</taxon>
        <taxon>Neoptera</taxon>
        <taxon>Paraneoptera</taxon>
        <taxon>Hemiptera</taxon>
        <taxon>Heteroptera</taxon>
        <taxon>Panheteroptera</taxon>
        <taxon>Cimicomorpha</taxon>
        <taxon>Reduviidae</taxon>
        <taxon>Triatominae</taxon>
        <taxon>Rhodnius</taxon>
    </lineage>
</organism>
<dbReference type="InterPro" id="IPR036691">
    <property type="entry name" value="Endo/exonu/phosph_ase_sf"/>
</dbReference>
<reference evidence="1" key="1">
    <citation type="submission" date="2015-05" db="UniProtKB">
        <authorList>
            <consortium name="EnsemblMetazoa"/>
        </authorList>
    </citation>
    <scope>IDENTIFICATION</scope>
</reference>
<name>T1HQH2_RHOPR</name>
<keyword evidence="2" id="KW-1185">Reference proteome</keyword>
<protein>
    <recommendedName>
        <fullName evidence="3">Endonuclease/exonuclease/phosphatase domain-containing protein</fullName>
    </recommendedName>
</protein>
<dbReference type="VEuPathDB" id="VectorBase:RPRC006296"/>
<dbReference type="EnsemblMetazoa" id="RPRC006296-RA">
    <property type="protein sequence ID" value="RPRC006296-PA"/>
    <property type="gene ID" value="RPRC006296"/>
</dbReference>
<dbReference type="Proteomes" id="UP000015103">
    <property type="component" value="Unassembled WGS sequence"/>
</dbReference>
<dbReference type="AlphaFoldDB" id="T1HQH2"/>
<dbReference type="SUPFAM" id="SSF56219">
    <property type="entry name" value="DNase I-like"/>
    <property type="match status" value="1"/>
</dbReference>
<accession>T1HQH2</accession>
<proteinExistence type="predicted"/>
<dbReference type="HOGENOM" id="CLU_2352639_0_0_1"/>
<sequence length="97" mass="10938">MLDLFHSALTSIQENYSSLPLFIGGDFNARVADLNQLDSDLFHDTLLYPARHNQDYNSRHVILEVNGNIVTASDHFPLNISLRLPGSVPSNKNKFQK</sequence>
<dbReference type="EMBL" id="ACPB03028009">
    <property type="status" value="NOT_ANNOTATED_CDS"/>
    <property type="molecule type" value="Genomic_DNA"/>
</dbReference>
<evidence type="ECO:0000313" key="1">
    <source>
        <dbReference type="EnsemblMetazoa" id="RPRC006296-PA"/>
    </source>
</evidence>
<dbReference type="InParanoid" id="T1HQH2"/>